<evidence type="ECO:0000256" key="2">
    <source>
        <dbReference type="ARBA" id="ARBA00022771"/>
    </source>
</evidence>
<evidence type="ECO:0000313" key="6">
    <source>
        <dbReference type="Proteomes" id="UP000676169"/>
    </source>
</evidence>
<gene>
    <name evidence="5" type="ORF">KBB96_18360</name>
</gene>
<keyword evidence="6" id="KW-1185">Reference proteome</keyword>
<evidence type="ECO:0000313" key="5">
    <source>
        <dbReference type="EMBL" id="QUE50809.1"/>
    </source>
</evidence>
<dbReference type="SUPFAM" id="SSF90209">
    <property type="entry name" value="Ran binding protein zinc finger-like"/>
    <property type="match status" value="1"/>
</dbReference>
<evidence type="ECO:0000256" key="3">
    <source>
        <dbReference type="ARBA" id="ARBA00022833"/>
    </source>
</evidence>
<proteinExistence type="predicted"/>
<keyword evidence="3" id="KW-0862">Zinc</keyword>
<evidence type="ECO:0000259" key="4">
    <source>
        <dbReference type="PROSITE" id="PS50199"/>
    </source>
</evidence>
<dbReference type="InterPro" id="IPR018551">
    <property type="entry name" value="DUF2007"/>
</dbReference>
<sequence>MPLWQMVPEGRYSPLADDPDLWKSGSGMIELFRVRDFTVVGFYQSLLEAEGIQTFVRNENLSSTEVSIPTFCPALCILNEEDHPRALEILQAYASPDASAPVGEDWACKACGEQNPGNFDLCWSCETPRGGILEEPPL</sequence>
<dbReference type="RefSeq" id="WP_211630948.1">
    <property type="nucleotide sequence ID" value="NZ_CP073100.1"/>
</dbReference>
<dbReference type="Pfam" id="PF09413">
    <property type="entry name" value="DUF2007"/>
    <property type="match status" value="1"/>
</dbReference>
<protein>
    <submittedName>
        <fullName evidence="5">DUF2007 domain-containing protein</fullName>
    </submittedName>
</protein>
<organism evidence="5 6">
    <name type="scientific">Luteolibacter ambystomatis</name>
    <dbReference type="NCBI Taxonomy" id="2824561"/>
    <lineage>
        <taxon>Bacteria</taxon>
        <taxon>Pseudomonadati</taxon>
        <taxon>Verrucomicrobiota</taxon>
        <taxon>Verrucomicrobiia</taxon>
        <taxon>Verrucomicrobiales</taxon>
        <taxon>Verrucomicrobiaceae</taxon>
        <taxon>Luteolibacter</taxon>
    </lineage>
</organism>
<dbReference type="PROSITE" id="PS01358">
    <property type="entry name" value="ZF_RANBP2_1"/>
    <property type="match status" value="1"/>
</dbReference>
<dbReference type="AlphaFoldDB" id="A0A975G7L0"/>
<keyword evidence="2" id="KW-0863">Zinc-finger</keyword>
<dbReference type="Gene3D" id="2.30.30.380">
    <property type="entry name" value="Zn-finger domain of Sec23/24"/>
    <property type="match status" value="1"/>
</dbReference>
<name>A0A975G7L0_9BACT</name>
<dbReference type="EMBL" id="CP073100">
    <property type="protein sequence ID" value="QUE50809.1"/>
    <property type="molecule type" value="Genomic_DNA"/>
</dbReference>
<dbReference type="GO" id="GO:0008270">
    <property type="term" value="F:zinc ion binding"/>
    <property type="evidence" value="ECO:0007669"/>
    <property type="project" value="UniProtKB-KW"/>
</dbReference>
<feature type="domain" description="RanBP2-type" evidence="4">
    <location>
        <begin position="101"/>
        <end position="131"/>
    </location>
</feature>
<dbReference type="InterPro" id="IPR001876">
    <property type="entry name" value="Znf_RanBP2"/>
</dbReference>
<accession>A0A975G7L0</accession>
<dbReference type="PROSITE" id="PS50199">
    <property type="entry name" value="ZF_RANBP2_2"/>
    <property type="match status" value="1"/>
</dbReference>
<dbReference type="KEGG" id="lamb:KBB96_18360"/>
<keyword evidence="1" id="KW-0479">Metal-binding</keyword>
<reference evidence="5" key="1">
    <citation type="submission" date="2021-04" db="EMBL/GenBank/DDBJ databases">
        <title>Luteolibacter sp. 32A isolated from the skin of an Anderson's salamander (Ambystoma andersonii).</title>
        <authorList>
            <person name="Spergser J."/>
            <person name="Busse H.-J."/>
        </authorList>
    </citation>
    <scope>NUCLEOTIDE SEQUENCE</scope>
    <source>
        <strain evidence="5">32A</strain>
    </source>
</reference>
<dbReference type="Proteomes" id="UP000676169">
    <property type="component" value="Chromosome"/>
</dbReference>
<dbReference type="SUPFAM" id="SSF54913">
    <property type="entry name" value="GlnB-like"/>
    <property type="match status" value="1"/>
</dbReference>
<dbReference type="InterPro" id="IPR036443">
    <property type="entry name" value="Znf_RanBP2_sf"/>
</dbReference>
<dbReference type="InterPro" id="IPR011322">
    <property type="entry name" value="N-reg_PII-like_a/b"/>
</dbReference>
<evidence type="ECO:0000256" key="1">
    <source>
        <dbReference type="ARBA" id="ARBA00022723"/>
    </source>
</evidence>
<dbReference type="Gene3D" id="3.30.70.790">
    <property type="entry name" value="UreE, C-terminal domain"/>
    <property type="match status" value="1"/>
</dbReference>